<proteinExistence type="inferred from homology"/>
<dbReference type="InterPro" id="IPR020594">
    <property type="entry name" value="Ribosomal_bL9_bac/chp"/>
</dbReference>
<name>A0ABV3V2H5_9MICC</name>
<dbReference type="NCBIfam" id="TIGR00158">
    <property type="entry name" value="L9"/>
    <property type="match status" value="1"/>
</dbReference>
<dbReference type="EMBL" id="JAYWLU010000007">
    <property type="protein sequence ID" value="MEX3594692.1"/>
    <property type="molecule type" value="Genomic_DNA"/>
</dbReference>
<keyword evidence="3 7" id="KW-0694">RNA-binding</keyword>
<dbReference type="RefSeq" id="WP_095797184.1">
    <property type="nucleotide sequence ID" value="NZ_CAUREL010000001.1"/>
</dbReference>
<feature type="domain" description="Ribosomal protein L9" evidence="8">
    <location>
        <begin position="14"/>
        <end position="41"/>
    </location>
</feature>
<dbReference type="Gene3D" id="3.10.430.100">
    <property type="entry name" value="Ribosomal protein L9, C-terminal domain"/>
    <property type="match status" value="1"/>
</dbReference>
<keyword evidence="10" id="KW-1185">Reference proteome</keyword>
<comment type="function">
    <text evidence="7">Binds to the 23S rRNA.</text>
</comment>
<dbReference type="SUPFAM" id="SSF55658">
    <property type="entry name" value="L9 N-domain-like"/>
    <property type="match status" value="1"/>
</dbReference>
<comment type="similarity">
    <text evidence="1 7">Belongs to the bacterial ribosomal protein bL9 family.</text>
</comment>
<gene>
    <name evidence="7 9" type="primary">rplI</name>
    <name evidence="9" type="ORF">VVR66_08205</name>
</gene>
<dbReference type="InterPro" id="IPR036935">
    <property type="entry name" value="Ribosomal_bL9_N_sf"/>
</dbReference>
<reference evidence="9 10" key="1">
    <citation type="journal article" date="2024" name="Fungal Genet. Biol.">
        <title>The porcine skin microbiome exhibits broad fungal antagonism.</title>
        <authorList>
            <person name="De La Cruz K.F."/>
            <person name="Townsend E.C."/>
            <person name="Alex Cheong J.Z."/>
            <person name="Salamzade R."/>
            <person name="Liu A."/>
            <person name="Sandstrom S."/>
            <person name="Davila E."/>
            <person name="Huang L."/>
            <person name="Xu K.H."/>
            <person name="Wu S.Y."/>
            <person name="Meudt J.J."/>
            <person name="Shanmuganayagam D."/>
            <person name="Gibson A.L.F."/>
            <person name="Kalan L.R."/>
        </authorList>
    </citation>
    <scope>NUCLEOTIDE SEQUENCE [LARGE SCALE GENOMIC DNA]</scope>
    <source>
        <strain evidence="9 10">LK2625</strain>
    </source>
</reference>
<dbReference type="Pfam" id="PF03948">
    <property type="entry name" value="Ribosomal_L9_C"/>
    <property type="match status" value="1"/>
</dbReference>
<dbReference type="HAMAP" id="MF_00503">
    <property type="entry name" value="Ribosomal_bL9"/>
    <property type="match status" value="1"/>
</dbReference>
<accession>A0ABV3V2H5</accession>
<dbReference type="PANTHER" id="PTHR21368">
    <property type="entry name" value="50S RIBOSOMAL PROTEIN L9"/>
    <property type="match status" value="1"/>
</dbReference>
<protein>
    <recommendedName>
        <fullName evidence="6 7">Large ribosomal subunit protein bL9</fullName>
    </recommendedName>
</protein>
<dbReference type="InterPro" id="IPR000244">
    <property type="entry name" value="Ribosomal_bL9"/>
</dbReference>
<evidence type="ECO:0000256" key="2">
    <source>
        <dbReference type="ARBA" id="ARBA00022730"/>
    </source>
</evidence>
<keyword evidence="5 7" id="KW-0687">Ribonucleoprotein</keyword>
<evidence type="ECO:0000256" key="1">
    <source>
        <dbReference type="ARBA" id="ARBA00010605"/>
    </source>
</evidence>
<evidence type="ECO:0000256" key="3">
    <source>
        <dbReference type="ARBA" id="ARBA00022884"/>
    </source>
</evidence>
<evidence type="ECO:0000256" key="4">
    <source>
        <dbReference type="ARBA" id="ARBA00022980"/>
    </source>
</evidence>
<dbReference type="Gene3D" id="3.40.5.10">
    <property type="entry name" value="Ribosomal protein L9, N-terminal domain"/>
    <property type="match status" value="1"/>
</dbReference>
<dbReference type="Proteomes" id="UP001558481">
    <property type="component" value="Unassembled WGS sequence"/>
</dbReference>
<dbReference type="GO" id="GO:0005840">
    <property type="term" value="C:ribosome"/>
    <property type="evidence" value="ECO:0007669"/>
    <property type="project" value="UniProtKB-KW"/>
</dbReference>
<evidence type="ECO:0000256" key="6">
    <source>
        <dbReference type="ARBA" id="ARBA00035292"/>
    </source>
</evidence>
<dbReference type="InterPro" id="IPR009027">
    <property type="entry name" value="Ribosomal_bL9/RNase_H1_N"/>
</dbReference>
<evidence type="ECO:0000256" key="7">
    <source>
        <dbReference type="HAMAP-Rule" id="MF_00503"/>
    </source>
</evidence>
<dbReference type="InterPro" id="IPR036791">
    <property type="entry name" value="Ribosomal_bL9_C_sf"/>
</dbReference>
<dbReference type="InterPro" id="IPR020070">
    <property type="entry name" value="Ribosomal_bL9_N"/>
</dbReference>
<dbReference type="InterPro" id="IPR020069">
    <property type="entry name" value="Ribosomal_bL9_C"/>
</dbReference>
<dbReference type="Pfam" id="PF01281">
    <property type="entry name" value="Ribosomal_L9_N"/>
    <property type="match status" value="1"/>
</dbReference>
<dbReference type="SUPFAM" id="SSF55653">
    <property type="entry name" value="Ribosomal protein L9 C-domain"/>
    <property type="match status" value="1"/>
</dbReference>
<keyword evidence="2 7" id="KW-0699">rRNA-binding</keyword>
<evidence type="ECO:0000259" key="8">
    <source>
        <dbReference type="PROSITE" id="PS00651"/>
    </source>
</evidence>
<keyword evidence="4 7" id="KW-0689">Ribosomal protein</keyword>
<organism evidence="9 10">
    <name type="scientific">Kocuria carniphila</name>
    <dbReference type="NCBI Taxonomy" id="262208"/>
    <lineage>
        <taxon>Bacteria</taxon>
        <taxon>Bacillati</taxon>
        <taxon>Actinomycetota</taxon>
        <taxon>Actinomycetes</taxon>
        <taxon>Micrococcales</taxon>
        <taxon>Micrococcaceae</taxon>
        <taxon>Kocuria</taxon>
    </lineage>
</organism>
<evidence type="ECO:0000313" key="9">
    <source>
        <dbReference type="EMBL" id="MEX3594692.1"/>
    </source>
</evidence>
<comment type="caution">
    <text evidence="9">The sequence shown here is derived from an EMBL/GenBank/DDBJ whole genome shotgun (WGS) entry which is preliminary data.</text>
</comment>
<evidence type="ECO:0000313" key="10">
    <source>
        <dbReference type="Proteomes" id="UP001558481"/>
    </source>
</evidence>
<sequence>MAKIILTHEVSGLGSAGDVVDVKNGYARNFLFPRGFATPWSRGAEKQIESIKNARAARDLASLEDAQALAAKLTSTTLTVPVKSGAEGRLFGTVRADDVAKAVEASGLGSIDKRRVELTQRIKTTGVYQAVVRLHEEVNANVEFEVVPA</sequence>
<dbReference type="PROSITE" id="PS00651">
    <property type="entry name" value="RIBOSOMAL_L9"/>
    <property type="match status" value="1"/>
</dbReference>
<evidence type="ECO:0000256" key="5">
    <source>
        <dbReference type="ARBA" id="ARBA00023274"/>
    </source>
</evidence>